<evidence type="ECO:0000256" key="2">
    <source>
        <dbReference type="ARBA" id="ARBA00023015"/>
    </source>
</evidence>
<evidence type="ECO:0000256" key="5">
    <source>
        <dbReference type="ARBA" id="ARBA00023163"/>
    </source>
</evidence>
<comment type="similarity">
    <text evidence="1">Belongs to the sigma-70 factor family. ECF subfamily.</text>
</comment>
<dbReference type="AlphaFoldDB" id="A0A263D1A9"/>
<dbReference type="InParanoid" id="A0A263D1A9"/>
<reference evidence="7 8" key="1">
    <citation type="submission" date="2017-07" db="EMBL/GenBank/DDBJ databases">
        <title>Amycolatopsis antarcticus sp. nov., isolated from the surface of an Antarcticus brown macroalga.</title>
        <authorList>
            <person name="Wang J."/>
            <person name="Leiva S."/>
            <person name="Huang J."/>
            <person name="Huang Y."/>
        </authorList>
    </citation>
    <scope>NUCLEOTIDE SEQUENCE [LARGE SCALE GENOMIC DNA]</scope>
    <source>
        <strain evidence="7 8">AU-G6</strain>
    </source>
</reference>
<evidence type="ECO:0000256" key="3">
    <source>
        <dbReference type="ARBA" id="ARBA00023082"/>
    </source>
</evidence>
<gene>
    <name evidence="7" type="ORF">CFN78_17800</name>
</gene>
<keyword evidence="3" id="KW-0731">Sigma factor</keyword>
<dbReference type="SUPFAM" id="SSF88659">
    <property type="entry name" value="Sigma3 and sigma4 domains of RNA polymerase sigma factors"/>
    <property type="match status" value="1"/>
</dbReference>
<organism evidence="7 8">
    <name type="scientific">Amycolatopsis antarctica</name>
    <dbReference type="NCBI Taxonomy" id="1854586"/>
    <lineage>
        <taxon>Bacteria</taxon>
        <taxon>Bacillati</taxon>
        <taxon>Actinomycetota</taxon>
        <taxon>Actinomycetes</taxon>
        <taxon>Pseudonocardiales</taxon>
        <taxon>Pseudonocardiaceae</taxon>
        <taxon>Amycolatopsis</taxon>
    </lineage>
</organism>
<evidence type="ECO:0000313" key="7">
    <source>
        <dbReference type="EMBL" id="OZM71989.1"/>
    </source>
</evidence>
<feature type="domain" description="RNA polymerase sigma factor 70 region 4 type 2" evidence="6">
    <location>
        <begin position="104"/>
        <end position="153"/>
    </location>
</feature>
<dbReference type="Pfam" id="PF08281">
    <property type="entry name" value="Sigma70_r4_2"/>
    <property type="match status" value="1"/>
</dbReference>
<keyword evidence="8" id="KW-1185">Reference proteome</keyword>
<dbReference type="OrthoDB" id="3608473at2"/>
<keyword evidence="4" id="KW-0238">DNA-binding</keyword>
<dbReference type="PANTHER" id="PTHR43133">
    <property type="entry name" value="RNA POLYMERASE ECF-TYPE SIGMA FACTO"/>
    <property type="match status" value="1"/>
</dbReference>
<dbReference type="GO" id="GO:0003677">
    <property type="term" value="F:DNA binding"/>
    <property type="evidence" value="ECO:0007669"/>
    <property type="project" value="UniProtKB-KW"/>
</dbReference>
<dbReference type="EMBL" id="NKYE01000010">
    <property type="protein sequence ID" value="OZM71989.1"/>
    <property type="molecule type" value="Genomic_DNA"/>
</dbReference>
<accession>A0A263D1A9</accession>
<proteinExistence type="inferred from homology"/>
<comment type="caution">
    <text evidence="7">The sequence shown here is derived from an EMBL/GenBank/DDBJ whole genome shotgun (WGS) entry which is preliminary data.</text>
</comment>
<dbReference type="InterPro" id="IPR013249">
    <property type="entry name" value="RNA_pol_sigma70_r4_t2"/>
</dbReference>
<dbReference type="PANTHER" id="PTHR43133:SF8">
    <property type="entry name" value="RNA POLYMERASE SIGMA FACTOR HI_1459-RELATED"/>
    <property type="match status" value="1"/>
</dbReference>
<evidence type="ECO:0000256" key="1">
    <source>
        <dbReference type="ARBA" id="ARBA00010641"/>
    </source>
</evidence>
<dbReference type="Proteomes" id="UP000242444">
    <property type="component" value="Unassembled WGS sequence"/>
</dbReference>
<keyword evidence="5" id="KW-0804">Transcription</keyword>
<dbReference type="RefSeq" id="WP_094863945.1">
    <property type="nucleotide sequence ID" value="NZ_NKYE01000010.1"/>
</dbReference>
<name>A0A263D1A9_9PSEU</name>
<sequence length="166" mass="18306">MPVSDDFDEYFTADFPLLVGFLCKLGFEIEAARDAATEAMLDACLRWEAVESPAAWVRRAGSRLAAERVARHETGDDRAGRADRSCPDRHVEDKLIALVESASQVVALLARLPERQRVVLAWSLDGFGTAEIAEQIDLGEADVRSALRDARARVGELHRERSGEDA</sequence>
<evidence type="ECO:0000259" key="6">
    <source>
        <dbReference type="Pfam" id="PF08281"/>
    </source>
</evidence>
<dbReference type="Gene3D" id="1.10.10.10">
    <property type="entry name" value="Winged helix-like DNA-binding domain superfamily/Winged helix DNA-binding domain"/>
    <property type="match status" value="1"/>
</dbReference>
<dbReference type="InterPro" id="IPR036388">
    <property type="entry name" value="WH-like_DNA-bd_sf"/>
</dbReference>
<dbReference type="InterPro" id="IPR013324">
    <property type="entry name" value="RNA_pol_sigma_r3/r4-like"/>
</dbReference>
<keyword evidence="2" id="KW-0805">Transcription regulation</keyword>
<dbReference type="GO" id="GO:0016987">
    <property type="term" value="F:sigma factor activity"/>
    <property type="evidence" value="ECO:0007669"/>
    <property type="project" value="UniProtKB-KW"/>
</dbReference>
<evidence type="ECO:0000256" key="4">
    <source>
        <dbReference type="ARBA" id="ARBA00023125"/>
    </source>
</evidence>
<dbReference type="GO" id="GO:0006352">
    <property type="term" value="P:DNA-templated transcription initiation"/>
    <property type="evidence" value="ECO:0007669"/>
    <property type="project" value="InterPro"/>
</dbReference>
<evidence type="ECO:0000313" key="8">
    <source>
        <dbReference type="Proteomes" id="UP000242444"/>
    </source>
</evidence>
<protein>
    <submittedName>
        <fullName evidence="7">RNA polymerase subunit sigma</fullName>
    </submittedName>
</protein>
<dbReference type="InterPro" id="IPR039425">
    <property type="entry name" value="RNA_pol_sigma-70-like"/>
</dbReference>